<comment type="caution">
    <text evidence="2">Lacks conserved residue(s) required for the propagation of feature annotation.</text>
</comment>
<feature type="domain" description="CUB" evidence="3">
    <location>
        <begin position="264"/>
        <end position="410"/>
    </location>
</feature>
<dbReference type="CDD" id="cd00041">
    <property type="entry name" value="CUB"/>
    <property type="match status" value="2"/>
</dbReference>
<keyword evidence="1" id="KW-1015">Disulfide bond</keyword>
<evidence type="ECO:0000256" key="1">
    <source>
        <dbReference type="ARBA" id="ARBA00023157"/>
    </source>
</evidence>
<dbReference type="SUPFAM" id="SSF49854">
    <property type="entry name" value="Spermadhesin, CUB domain"/>
    <property type="match status" value="4"/>
</dbReference>
<dbReference type="AlphaFoldDB" id="A0A7R8D5V7"/>
<evidence type="ECO:0000313" key="5">
    <source>
        <dbReference type="Proteomes" id="UP000675881"/>
    </source>
</evidence>
<keyword evidence="5" id="KW-1185">Reference proteome</keyword>
<dbReference type="GO" id="GO:0005886">
    <property type="term" value="C:plasma membrane"/>
    <property type="evidence" value="ECO:0007669"/>
    <property type="project" value="TreeGrafter"/>
</dbReference>
<dbReference type="InterPro" id="IPR053207">
    <property type="entry name" value="Non-NMDA_GluR_Accessory"/>
</dbReference>
<dbReference type="EMBL" id="HG994588">
    <property type="protein sequence ID" value="CAF3039207.1"/>
    <property type="molecule type" value="Genomic_DNA"/>
</dbReference>
<dbReference type="SMART" id="SM00042">
    <property type="entry name" value="CUB"/>
    <property type="match status" value="3"/>
</dbReference>
<evidence type="ECO:0000256" key="2">
    <source>
        <dbReference type="PROSITE-ProRule" id="PRU00059"/>
    </source>
</evidence>
<dbReference type="Pfam" id="PF00431">
    <property type="entry name" value="CUB"/>
    <property type="match status" value="2"/>
</dbReference>
<dbReference type="PROSITE" id="PS01180">
    <property type="entry name" value="CUB"/>
    <property type="match status" value="3"/>
</dbReference>
<feature type="domain" description="CUB" evidence="3">
    <location>
        <begin position="118"/>
        <end position="235"/>
    </location>
</feature>
<dbReference type="InterPro" id="IPR035914">
    <property type="entry name" value="Sperma_CUB_dom_sf"/>
</dbReference>
<name>A0A7R8D5V7_LEPSM</name>
<dbReference type="FunFam" id="2.60.120.290:FF:000055">
    <property type="entry name" value="Dorsal-ventral patterning protein tolloid"/>
    <property type="match status" value="1"/>
</dbReference>
<accession>A0A7R8D5V7</accession>
<sequence>MGSLLTSTKCLKTKQQTYLKFLKTKVISWINANFHGSKFVFSPARRAKVDGCQKNYNIVSSLGLTSFLFFTYIRISERIPIIYPDPPRTHGWELLKHQGRKFLMNKESVIVVTLNSNCNQTVSSSSVIISHRDVKIPYDEELFCVVEINAPLETIIQIKFTRFQIGELREENGRCAKGYFSIRETSRDYHPGYYCGELDQIYSYYAETNKIKAFIYAEQFNEYVDYEFEILFIPKPDLPERFGLVPFHDESSEHRGKLVEGSFCQRTFLDCSRMTKECFVQSPGYPGVYPKSLNCRYFIKSAEPLIRLYVDGFSAKTQSAPTFDVDGRNCDSLITCPFKPLSNEASSCNRDYISIYDGDNEFSELIGTFCGIGDFPSAVIGRGNSLFVQFVTSESGPFINTGFDFRVDHIPAGKLDYQGDYCHRVYSSEDLEEANQNEGIFLPLEHWYTPNTNCSVLILGKPYQIVRLTFPSFRVNSILNPIDPLVDGDCRESLTIYDSTWSNGSAVIKTFCDDISYPPSNKKDFVSKSNALFINFLSKTGSYSGSSFQFWGQYDFFDGRDKVQPGSLCDRLFQDQDNNEDEQPVITCNYDLVAAKHQRILLELTSLSFKSKCRSDSKGSFTDRIEIYDEDRTISECLDSCSEPRRLPIKYVSSGPQIRLIYAVDAETAVLKYFKSGGPIFTAQYRFVHPPSCGISPRIPMRNSGSMTFPYKPLGPVGGSLKCIWDLEVRPRSDLHMRLTNVTFYPPSENICENGYVEIEFLGDRLIRLCDGAKTLSSIKGSKILGNNNFLRINYYKAHDNISGYFNFQWSSH</sequence>
<dbReference type="Gene3D" id="2.60.120.290">
    <property type="entry name" value="Spermadhesin, CUB domain"/>
    <property type="match status" value="4"/>
</dbReference>
<dbReference type="OrthoDB" id="6155811at2759"/>
<evidence type="ECO:0000313" key="4">
    <source>
        <dbReference type="EMBL" id="CAF3039207.1"/>
    </source>
</evidence>
<dbReference type="Proteomes" id="UP000675881">
    <property type="component" value="Chromosome 9"/>
</dbReference>
<feature type="domain" description="CUB" evidence="3">
    <location>
        <begin position="693"/>
        <end position="813"/>
    </location>
</feature>
<protein>
    <submittedName>
        <fullName evidence="4">(salmon louse) hypothetical protein</fullName>
    </submittedName>
</protein>
<reference evidence="4" key="1">
    <citation type="submission" date="2021-02" db="EMBL/GenBank/DDBJ databases">
        <authorList>
            <person name="Bekaert M."/>
        </authorList>
    </citation>
    <scope>NUCLEOTIDE SEQUENCE</scope>
    <source>
        <strain evidence="4">IoA-00</strain>
    </source>
</reference>
<dbReference type="PANTHER" id="PTHR47537">
    <property type="entry name" value="CUBILIN"/>
    <property type="match status" value="1"/>
</dbReference>
<dbReference type="InterPro" id="IPR000859">
    <property type="entry name" value="CUB_dom"/>
</dbReference>
<dbReference type="PANTHER" id="PTHR47537:SF1">
    <property type="entry name" value="CUB DOMAIN-CONTAINING PROTEIN"/>
    <property type="match status" value="1"/>
</dbReference>
<organism evidence="4 5">
    <name type="scientific">Lepeophtheirus salmonis</name>
    <name type="common">Salmon louse</name>
    <name type="synonym">Caligus salmonis</name>
    <dbReference type="NCBI Taxonomy" id="72036"/>
    <lineage>
        <taxon>Eukaryota</taxon>
        <taxon>Metazoa</taxon>
        <taxon>Ecdysozoa</taxon>
        <taxon>Arthropoda</taxon>
        <taxon>Crustacea</taxon>
        <taxon>Multicrustacea</taxon>
        <taxon>Hexanauplia</taxon>
        <taxon>Copepoda</taxon>
        <taxon>Siphonostomatoida</taxon>
        <taxon>Caligidae</taxon>
        <taxon>Lepeophtheirus</taxon>
    </lineage>
</organism>
<evidence type="ECO:0000259" key="3">
    <source>
        <dbReference type="PROSITE" id="PS01180"/>
    </source>
</evidence>
<proteinExistence type="predicted"/>
<gene>
    <name evidence="4" type="ORF">LSAA_14829</name>
</gene>